<organism evidence="6 7">
    <name type="scientific">Gekko japonicus</name>
    <name type="common">Schlegel's Japanese gecko</name>
    <dbReference type="NCBI Taxonomy" id="146911"/>
    <lineage>
        <taxon>Eukaryota</taxon>
        <taxon>Metazoa</taxon>
        <taxon>Chordata</taxon>
        <taxon>Craniata</taxon>
        <taxon>Vertebrata</taxon>
        <taxon>Euteleostomi</taxon>
        <taxon>Lepidosauria</taxon>
        <taxon>Squamata</taxon>
        <taxon>Bifurcata</taxon>
        <taxon>Gekkota</taxon>
        <taxon>Gekkonidae</taxon>
        <taxon>Gekkoninae</taxon>
        <taxon>Gekko</taxon>
    </lineage>
</organism>
<dbReference type="PANTHER" id="PTHR46698:SF2">
    <property type="entry name" value="KIELIN_CHORDIN-LIKE PROTEIN"/>
    <property type="match status" value="1"/>
</dbReference>
<dbReference type="RefSeq" id="XP_015277302.1">
    <property type="nucleotide sequence ID" value="XM_015421816.1"/>
</dbReference>
<dbReference type="Proteomes" id="UP000694871">
    <property type="component" value="Unplaced"/>
</dbReference>
<evidence type="ECO:0000313" key="7">
    <source>
        <dbReference type="RefSeq" id="XP_015277302.1"/>
    </source>
</evidence>
<name>A0ABM1KUB5_GEKJA</name>
<dbReference type="InterPro" id="IPR052424">
    <property type="entry name" value="Kielin_Chordin-BMP_Reg"/>
</dbReference>
<keyword evidence="3" id="KW-0732">Signal</keyword>
<protein>
    <submittedName>
        <fullName evidence="7">Kielin/chordin-like protein</fullName>
    </submittedName>
</protein>
<dbReference type="SUPFAM" id="SSF57567">
    <property type="entry name" value="Serine protease inhibitors"/>
    <property type="match status" value="1"/>
</dbReference>
<dbReference type="Pfam" id="PF00094">
    <property type="entry name" value="VWD"/>
    <property type="match status" value="1"/>
</dbReference>
<evidence type="ECO:0000256" key="3">
    <source>
        <dbReference type="ARBA" id="ARBA00022729"/>
    </source>
</evidence>
<accession>A0ABM1KUB5</accession>
<evidence type="ECO:0000256" key="1">
    <source>
        <dbReference type="ARBA" id="ARBA00004613"/>
    </source>
</evidence>
<dbReference type="PROSITE" id="PS51233">
    <property type="entry name" value="VWFD"/>
    <property type="match status" value="1"/>
</dbReference>
<dbReference type="Pfam" id="PF08742">
    <property type="entry name" value="C8"/>
    <property type="match status" value="1"/>
</dbReference>
<feature type="domain" description="VWFD" evidence="5">
    <location>
        <begin position="1"/>
        <end position="72"/>
    </location>
</feature>
<evidence type="ECO:0000259" key="5">
    <source>
        <dbReference type="PROSITE" id="PS51233"/>
    </source>
</evidence>
<dbReference type="InterPro" id="IPR014853">
    <property type="entry name" value="VWF/SSPO/ZAN-like_Cys-rich_dom"/>
</dbReference>
<sequence>MECQVLWNGRSHLEVSVPGTYKGRTCGLCGNFNSYPQDDLRLRSGQLTLSEAAFGNSWKVVSENATEHGGCADGQDVDPCKETGYRSRKEANARCKALKSPPFERCHAAIPPEPFFASCVYDLCACGTAGGDDCLCEALEAYAAQCRRAGLVLQWRSPTLCAVGCPQDRGYVFDECGPPCPKTCFNHAVPLGVLESHCFKPCVPGCQCPAGLVEHEAHCILPEACPRIIHGAL</sequence>
<dbReference type="InterPro" id="IPR001846">
    <property type="entry name" value="VWF_type-D"/>
</dbReference>
<gene>
    <name evidence="7" type="primary">LOC107119351</name>
</gene>
<evidence type="ECO:0000256" key="2">
    <source>
        <dbReference type="ARBA" id="ARBA00022525"/>
    </source>
</evidence>
<dbReference type="InterPro" id="IPR002919">
    <property type="entry name" value="TIL_dom"/>
</dbReference>
<dbReference type="InterPro" id="IPR036084">
    <property type="entry name" value="Ser_inhib-like_sf"/>
</dbReference>
<evidence type="ECO:0000313" key="6">
    <source>
        <dbReference type="Proteomes" id="UP000694871"/>
    </source>
</evidence>
<keyword evidence="6" id="KW-1185">Reference proteome</keyword>
<dbReference type="CDD" id="cd19941">
    <property type="entry name" value="TIL"/>
    <property type="match status" value="1"/>
</dbReference>
<dbReference type="Gene3D" id="2.10.25.10">
    <property type="entry name" value="Laminin"/>
    <property type="match status" value="1"/>
</dbReference>
<comment type="subcellular location">
    <subcellularLocation>
        <location evidence="1">Secreted</location>
    </subcellularLocation>
</comment>
<dbReference type="GeneID" id="107119351"/>
<keyword evidence="4" id="KW-1015">Disulfide bond</keyword>
<proteinExistence type="predicted"/>
<dbReference type="PANTHER" id="PTHR46698">
    <property type="entry name" value="CROSSVEINLESS 2"/>
    <property type="match status" value="1"/>
</dbReference>
<reference evidence="7" key="1">
    <citation type="submission" date="2025-08" db="UniProtKB">
        <authorList>
            <consortium name="RefSeq"/>
        </authorList>
    </citation>
    <scope>IDENTIFICATION</scope>
</reference>
<dbReference type="Pfam" id="PF01826">
    <property type="entry name" value="TIL"/>
    <property type="match status" value="1"/>
</dbReference>
<dbReference type="SMART" id="SM00832">
    <property type="entry name" value="C8"/>
    <property type="match status" value="1"/>
</dbReference>
<keyword evidence="2" id="KW-0964">Secreted</keyword>
<evidence type="ECO:0000256" key="4">
    <source>
        <dbReference type="ARBA" id="ARBA00023157"/>
    </source>
</evidence>